<comment type="caution">
    <text evidence="1">The sequence shown here is derived from an EMBL/GenBank/DDBJ whole genome shotgun (WGS) entry which is preliminary data.</text>
</comment>
<evidence type="ECO:0000313" key="2">
    <source>
        <dbReference type="Proteomes" id="UP000285060"/>
    </source>
</evidence>
<evidence type="ECO:0000313" key="1">
    <source>
        <dbReference type="EMBL" id="RHY20072.1"/>
    </source>
</evidence>
<dbReference type="EMBL" id="QUSY01002750">
    <property type="protein sequence ID" value="RHY20072.1"/>
    <property type="molecule type" value="Genomic_DNA"/>
</dbReference>
<proteinExistence type="predicted"/>
<accession>A0A3R6ZHJ4</accession>
<dbReference type="AlphaFoldDB" id="A0A3R6ZHJ4"/>
<organism evidence="1 2">
    <name type="scientific">Aphanomyces invadans</name>
    <dbReference type="NCBI Taxonomy" id="157072"/>
    <lineage>
        <taxon>Eukaryota</taxon>
        <taxon>Sar</taxon>
        <taxon>Stramenopiles</taxon>
        <taxon>Oomycota</taxon>
        <taxon>Saprolegniomycetes</taxon>
        <taxon>Saprolegniales</taxon>
        <taxon>Verrucalvaceae</taxon>
        <taxon>Aphanomyces</taxon>
    </lineage>
</organism>
<name>A0A3R6ZHJ4_9STRA</name>
<protein>
    <submittedName>
        <fullName evidence="1">Uncharacterized protein</fullName>
    </submittedName>
</protein>
<keyword evidence="2" id="KW-1185">Reference proteome</keyword>
<gene>
    <name evidence="1" type="ORF">DYB32_010116</name>
</gene>
<dbReference type="Proteomes" id="UP000285060">
    <property type="component" value="Unassembled WGS sequence"/>
</dbReference>
<sequence>MVSFQDCQCLLFSVEPRLDYTRNLYISQTNALTESGVKPFIMHVSTCIEPTKQRVAEWDMQKDSDDVTEGEWAFWFLQDYDVDPRVLVGCWTA</sequence>
<reference evidence="1 2" key="1">
    <citation type="submission" date="2018-08" db="EMBL/GenBank/DDBJ databases">
        <title>Aphanomyces genome sequencing and annotation.</title>
        <authorList>
            <person name="Minardi D."/>
            <person name="Oidtmann B."/>
            <person name="Van Der Giezen M."/>
            <person name="Studholme D.J."/>
        </authorList>
    </citation>
    <scope>NUCLEOTIDE SEQUENCE [LARGE SCALE GENOMIC DNA]</scope>
    <source>
        <strain evidence="1 2">NJM0002</strain>
    </source>
</reference>